<organism evidence="1 2">
    <name type="scientific">Halorubrum californiense DSM 19288</name>
    <dbReference type="NCBI Taxonomy" id="1227465"/>
    <lineage>
        <taxon>Archaea</taxon>
        <taxon>Methanobacteriati</taxon>
        <taxon>Methanobacteriota</taxon>
        <taxon>Stenosarchaea group</taxon>
        <taxon>Halobacteria</taxon>
        <taxon>Halobacteriales</taxon>
        <taxon>Haloferacaceae</taxon>
        <taxon>Halorubrum</taxon>
    </lineage>
</organism>
<dbReference type="STRING" id="1227465.C463_13699"/>
<name>M0E2M5_9EURY</name>
<comment type="caution">
    <text evidence="1">The sequence shown here is derived from an EMBL/GenBank/DDBJ whole genome shotgun (WGS) entry which is preliminary data.</text>
</comment>
<evidence type="ECO:0000313" key="2">
    <source>
        <dbReference type="Proteomes" id="UP000011586"/>
    </source>
</evidence>
<dbReference type="OrthoDB" id="141612at2157"/>
<keyword evidence="2" id="KW-1185">Reference proteome</keyword>
<dbReference type="SUPFAM" id="SSF55136">
    <property type="entry name" value="Probable bacterial effector-binding domain"/>
    <property type="match status" value="1"/>
</dbReference>
<protein>
    <submittedName>
        <fullName evidence="1">SOUL heme-binding protein</fullName>
    </submittedName>
</protein>
<dbReference type="InterPro" id="IPR006917">
    <property type="entry name" value="SOUL_heme-bd"/>
</dbReference>
<dbReference type="PATRIC" id="fig|1227465.4.peg.2662"/>
<accession>M0E2M5</accession>
<dbReference type="Gene3D" id="3.20.80.10">
    <property type="entry name" value="Regulatory factor, effector binding domain"/>
    <property type="match status" value="1"/>
</dbReference>
<dbReference type="PANTHER" id="PTHR11220">
    <property type="entry name" value="HEME-BINDING PROTEIN-RELATED"/>
    <property type="match status" value="1"/>
</dbReference>
<dbReference type="InterPro" id="IPR011256">
    <property type="entry name" value="Reg_factor_effector_dom_sf"/>
</dbReference>
<dbReference type="EMBL" id="AOJK01000064">
    <property type="protein sequence ID" value="ELZ41303.1"/>
    <property type="molecule type" value="Genomic_DNA"/>
</dbReference>
<reference evidence="1 2" key="1">
    <citation type="journal article" date="2014" name="PLoS Genet.">
        <title>Phylogenetically driven sequencing of extremely halophilic archaea reveals strategies for static and dynamic osmo-response.</title>
        <authorList>
            <person name="Becker E.A."/>
            <person name="Seitzer P.M."/>
            <person name="Tritt A."/>
            <person name="Larsen D."/>
            <person name="Krusor M."/>
            <person name="Yao A.I."/>
            <person name="Wu D."/>
            <person name="Madern D."/>
            <person name="Eisen J.A."/>
            <person name="Darling A.E."/>
            <person name="Facciotti M.T."/>
        </authorList>
    </citation>
    <scope>NUCLEOTIDE SEQUENCE [LARGE SCALE GENOMIC DNA]</scope>
    <source>
        <strain evidence="1 2">DSM 19288</strain>
    </source>
</reference>
<dbReference type="Proteomes" id="UP000011586">
    <property type="component" value="Unassembled WGS sequence"/>
</dbReference>
<dbReference type="RefSeq" id="WP_008444624.1">
    <property type="nucleotide sequence ID" value="NZ_AOJK01000064.1"/>
</dbReference>
<proteinExistence type="predicted"/>
<evidence type="ECO:0000313" key="1">
    <source>
        <dbReference type="EMBL" id="ELZ41303.1"/>
    </source>
</evidence>
<dbReference type="PANTHER" id="PTHR11220:SF1">
    <property type="entry name" value="HEME-BINDING PROTEIN 2"/>
    <property type="match status" value="1"/>
</dbReference>
<dbReference type="Pfam" id="PF04832">
    <property type="entry name" value="SOUL"/>
    <property type="match status" value="1"/>
</dbReference>
<gene>
    <name evidence="1" type="ORF">C463_13699</name>
</gene>
<dbReference type="AlphaFoldDB" id="M0E2M5"/>
<sequence length="211" mass="23514">MRPLTKAILVGGGALFAGWVGWGIYSTSEAESVPYERLRTLNGVEIRRYPRTVLAETTAPEQRTAFRRLFAYISGDNRGNESISMTAPVQTRTGESISMTAPVRSETADTDSDAVRMGFYLPAEYSPETAPEPTASDVSLVTEPPKRVAVDRFSWYAPAWRVERRTQKLRATLEREGIDPVGDPSLLRYNDPWTPPFMRRNEVAVAVAEAE</sequence>